<dbReference type="Gene3D" id="4.10.240.10">
    <property type="entry name" value="Zn(2)-C6 fungal-type DNA-binding domain"/>
    <property type="match status" value="1"/>
</dbReference>
<feature type="compositionally biased region" description="Low complexity" evidence="3">
    <location>
        <begin position="58"/>
        <end position="72"/>
    </location>
</feature>
<protein>
    <submittedName>
        <fullName evidence="5">C6 transcription factor</fullName>
    </submittedName>
</protein>
<organism evidence="5 6">
    <name type="scientific">Diplodia corticola</name>
    <dbReference type="NCBI Taxonomy" id="236234"/>
    <lineage>
        <taxon>Eukaryota</taxon>
        <taxon>Fungi</taxon>
        <taxon>Dikarya</taxon>
        <taxon>Ascomycota</taxon>
        <taxon>Pezizomycotina</taxon>
        <taxon>Dothideomycetes</taxon>
        <taxon>Dothideomycetes incertae sedis</taxon>
        <taxon>Botryosphaeriales</taxon>
        <taxon>Botryosphaeriaceae</taxon>
        <taxon>Diplodia</taxon>
    </lineage>
</organism>
<proteinExistence type="predicted"/>
<dbReference type="GO" id="GO:0005634">
    <property type="term" value="C:nucleus"/>
    <property type="evidence" value="ECO:0007669"/>
    <property type="project" value="TreeGrafter"/>
</dbReference>
<name>A0A1J9S7J8_9PEZI</name>
<evidence type="ECO:0000259" key="4">
    <source>
        <dbReference type="PROSITE" id="PS50048"/>
    </source>
</evidence>
<dbReference type="PANTHER" id="PTHR31668">
    <property type="entry name" value="GLUCOSE TRANSPORT TRANSCRIPTION REGULATOR RGT1-RELATED-RELATED"/>
    <property type="match status" value="1"/>
</dbReference>
<feature type="region of interest" description="Disordered" evidence="3">
    <location>
        <begin position="615"/>
        <end position="638"/>
    </location>
</feature>
<feature type="compositionally biased region" description="Polar residues" evidence="3">
    <location>
        <begin position="615"/>
        <end position="626"/>
    </location>
</feature>
<dbReference type="EMBL" id="MNUE01000016">
    <property type="protein sequence ID" value="OJD35573.1"/>
    <property type="molecule type" value="Genomic_DNA"/>
</dbReference>
<dbReference type="InterPro" id="IPR007219">
    <property type="entry name" value="XnlR_reg_dom"/>
</dbReference>
<comment type="caution">
    <text evidence="5">The sequence shown here is derived from an EMBL/GenBank/DDBJ whole genome shotgun (WGS) entry which is preliminary data.</text>
</comment>
<dbReference type="PANTHER" id="PTHR31668:SF10">
    <property type="entry name" value="ZN(II)2CYS6 TRANSCRIPTION FACTOR (EUROFUNG)"/>
    <property type="match status" value="1"/>
</dbReference>
<dbReference type="STRING" id="236234.A0A1J9S7J8"/>
<evidence type="ECO:0000256" key="1">
    <source>
        <dbReference type="ARBA" id="ARBA00022723"/>
    </source>
</evidence>
<dbReference type="Proteomes" id="UP000183809">
    <property type="component" value="Unassembled WGS sequence"/>
</dbReference>
<evidence type="ECO:0000256" key="3">
    <source>
        <dbReference type="SAM" id="MobiDB-lite"/>
    </source>
</evidence>
<dbReference type="Pfam" id="PF04082">
    <property type="entry name" value="Fungal_trans"/>
    <property type="match status" value="1"/>
</dbReference>
<evidence type="ECO:0000313" key="5">
    <source>
        <dbReference type="EMBL" id="OJD35573.1"/>
    </source>
</evidence>
<dbReference type="SMART" id="SM00906">
    <property type="entry name" value="Fungal_trans"/>
    <property type="match status" value="1"/>
</dbReference>
<dbReference type="Pfam" id="PF00172">
    <property type="entry name" value="Zn_clus"/>
    <property type="match status" value="1"/>
</dbReference>
<dbReference type="GO" id="GO:0000981">
    <property type="term" value="F:DNA-binding transcription factor activity, RNA polymerase II-specific"/>
    <property type="evidence" value="ECO:0007669"/>
    <property type="project" value="InterPro"/>
</dbReference>
<dbReference type="PROSITE" id="PS00463">
    <property type="entry name" value="ZN2_CY6_FUNGAL_1"/>
    <property type="match status" value="1"/>
</dbReference>
<gene>
    <name evidence="5" type="ORF">BKCO1_160003</name>
</gene>
<reference evidence="5 6" key="1">
    <citation type="submission" date="2016-10" db="EMBL/GenBank/DDBJ databases">
        <title>Proteomics and genomics reveal pathogen-plant mechanisms compatible with a hemibiotrophic lifestyle of Diplodia corticola.</title>
        <authorList>
            <person name="Fernandes I."/>
            <person name="De Jonge R."/>
            <person name="Van De Peer Y."/>
            <person name="Devreese B."/>
            <person name="Alves A."/>
            <person name="Esteves A.C."/>
        </authorList>
    </citation>
    <scope>NUCLEOTIDE SEQUENCE [LARGE SCALE GENOMIC DNA]</scope>
    <source>
        <strain evidence="5 6">CBS 112549</strain>
    </source>
</reference>
<feature type="domain" description="Zn(2)-C6 fungal-type" evidence="4">
    <location>
        <begin position="18"/>
        <end position="50"/>
    </location>
</feature>
<dbReference type="GO" id="GO:0003677">
    <property type="term" value="F:DNA binding"/>
    <property type="evidence" value="ECO:0007669"/>
    <property type="project" value="InterPro"/>
</dbReference>
<dbReference type="CDD" id="cd12148">
    <property type="entry name" value="fungal_TF_MHR"/>
    <property type="match status" value="1"/>
</dbReference>
<dbReference type="SUPFAM" id="SSF57701">
    <property type="entry name" value="Zn2/Cys6 DNA-binding domain"/>
    <property type="match status" value="1"/>
</dbReference>
<dbReference type="GeneID" id="31011737"/>
<dbReference type="RefSeq" id="XP_020131833.1">
    <property type="nucleotide sequence ID" value="XM_020271478.1"/>
</dbReference>
<feature type="region of interest" description="Disordered" evidence="3">
    <location>
        <begin position="55"/>
        <end position="127"/>
    </location>
</feature>
<dbReference type="GO" id="GO:0006351">
    <property type="term" value="P:DNA-templated transcription"/>
    <property type="evidence" value="ECO:0007669"/>
    <property type="project" value="InterPro"/>
</dbReference>
<dbReference type="GO" id="GO:0001080">
    <property type="term" value="P:nitrogen catabolite activation of transcription from RNA polymerase II promoter"/>
    <property type="evidence" value="ECO:0007669"/>
    <property type="project" value="TreeGrafter"/>
</dbReference>
<evidence type="ECO:0000256" key="2">
    <source>
        <dbReference type="ARBA" id="ARBA00023242"/>
    </source>
</evidence>
<dbReference type="InterPro" id="IPR036864">
    <property type="entry name" value="Zn2-C6_fun-type_DNA-bd_sf"/>
</dbReference>
<dbReference type="GO" id="GO:0008270">
    <property type="term" value="F:zinc ion binding"/>
    <property type="evidence" value="ECO:0007669"/>
    <property type="project" value="InterPro"/>
</dbReference>
<dbReference type="PROSITE" id="PS50048">
    <property type="entry name" value="ZN2_CY6_FUNGAL_2"/>
    <property type="match status" value="1"/>
</dbReference>
<dbReference type="InterPro" id="IPR001138">
    <property type="entry name" value="Zn2Cys6_DnaBD"/>
</dbReference>
<accession>A0A1J9S7J8</accession>
<dbReference type="AlphaFoldDB" id="A0A1J9S7J8"/>
<dbReference type="InterPro" id="IPR050797">
    <property type="entry name" value="Carb_Metab_Trans_Reg"/>
</dbReference>
<dbReference type="SMART" id="SM00066">
    <property type="entry name" value="GAL4"/>
    <property type="match status" value="1"/>
</dbReference>
<feature type="compositionally biased region" description="Low complexity" evidence="3">
    <location>
        <begin position="82"/>
        <end position="98"/>
    </location>
</feature>
<keyword evidence="1" id="KW-0479">Metal-binding</keyword>
<dbReference type="CDD" id="cd00067">
    <property type="entry name" value="GAL4"/>
    <property type="match status" value="1"/>
</dbReference>
<keyword evidence="6" id="KW-1185">Reference proteome</keyword>
<sequence length="661" mass="73894">MNNTTLQSRPYRSHRVPACDRCRRRKIRCNITATGQPCELCAEKGLSCLFTGTRTSNARPPAAHPGRPSPARAGRRSRLENARPSSVSRARASDSAVSEGSPTAPRHLRDTSAPSTRNGDRAVSGPAGEASIVIGPLVAEDVQILQRYLTAEPRTGLHSSQPYSVVSNAPGDPMIYLALPRHREGLKLAKDSGRSQREILDQILGPKKQEVVQLYFTHIHPAFPVLDEELVSGLDGPTLSSTLLCEIYAISLTFWNFSDTLKHHHCPSEQYFWNHAIAALQEDFLAPNLYTLYSSMVDLLGRPVGSIQGNIMNSGRTTALAHSLGLNRDPSEWRTATREKKMRIRIFWGCMVLDQWSSFAHGVPPSILRRQYDVPLPTLSMLLTPGNETIERVQAAECFIQLCRLSQILGDVLPLVYDLSEPDKEIWRKLRRLECDLDEWEQKLPEFLQVGAVENATSVSGASSLHFGYLSVRMLTCRLSYRVAAREKGSDAPDVRQYHFTTLRRAATRIADFVCLLKSSHLREFWLSFTGHLLVSAATVLLRCAIDTANATVAEECRNTLKTLRRRLHLAKSKDNWDLADMFIKRCDEPISRIIAPLDFPMRDREVGTVHATQATEENQQLGTQEETPDLGTSGYPELNIPIGPLDSDCPWESLWDILES</sequence>
<keyword evidence="2" id="KW-0539">Nucleus</keyword>
<dbReference type="OrthoDB" id="3034343at2759"/>
<evidence type="ECO:0000313" key="6">
    <source>
        <dbReference type="Proteomes" id="UP000183809"/>
    </source>
</evidence>